<dbReference type="InterPro" id="IPR015265">
    <property type="entry name" value="PuR_N"/>
</dbReference>
<organism evidence="8 9">
    <name type="scientific">Salinithrix halophila</name>
    <dbReference type="NCBI Taxonomy" id="1485204"/>
    <lineage>
        <taxon>Bacteria</taxon>
        <taxon>Bacillati</taxon>
        <taxon>Bacillota</taxon>
        <taxon>Bacilli</taxon>
        <taxon>Bacillales</taxon>
        <taxon>Thermoactinomycetaceae</taxon>
        <taxon>Salinithrix</taxon>
    </lineage>
</organism>
<dbReference type="Gene3D" id="3.40.50.2020">
    <property type="match status" value="1"/>
</dbReference>
<dbReference type="Pfam" id="PF09182">
    <property type="entry name" value="PuR_N"/>
    <property type="match status" value="1"/>
</dbReference>
<accession>A0ABV8JCT4</accession>
<evidence type="ECO:0000256" key="3">
    <source>
        <dbReference type="ARBA" id="ARBA00023125"/>
    </source>
</evidence>
<dbReference type="Gene3D" id="1.10.10.10">
    <property type="entry name" value="Winged helix-like DNA-binding domain superfamily/Winged helix DNA-binding domain"/>
    <property type="match status" value="1"/>
</dbReference>
<proteinExistence type="inferred from homology"/>
<evidence type="ECO:0000259" key="7">
    <source>
        <dbReference type="Pfam" id="PF09182"/>
    </source>
</evidence>
<keyword evidence="4" id="KW-0804">Transcription</keyword>
<gene>
    <name evidence="8" type="primary">purR</name>
    <name evidence="8" type="ORF">ACFOUO_01840</name>
</gene>
<dbReference type="PANTHER" id="PTHR43864:SF2">
    <property type="entry name" value="PUR OPERON REPRESSOR"/>
    <property type="match status" value="1"/>
</dbReference>
<evidence type="ECO:0000313" key="8">
    <source>
        <dbReference type="EMBL" id="MFC4075547.1"/>
    </source>
</evidence>
<dbReference type="NCBIfam" id="TIGR01743">
    <property type="entry name" value="purR_Bsub"/>
    <property type="match status" value="1"/>
</dbReference>
<dbReference type="SUPFAM" id="SSF53271">
    <property type="entry name" value="PRTase-like"/>
    <property type="match status" value="1"/>
</dbReference>
<dbReference type="Proteomes" id="UP001595843">
    <property type="component" value="Unassembled WGS sequence"/>
</dbReference>
<comment type="subunit">
    <text evidence="1">Homodimer.</text>
</comment>
<feature type="domain" description="Bacterial purine repressor N-terminal" evidence="7">
    <location>
        <begin position="5"/>
        <end position="74"/>
    </location>
</feature>
<evidence type="ECO:0000256" key="1">
    <source>
        <dbReference type="ARBA" id="ARBA00011738"/>
    </source>
</evidence>
<evidence type="ECO:0000256" key="5">
    <source>
        <dbReference type="ARBA" id="ARBA00049656"/>
    </source>
</evidence>
<dbReference type="InterPro" id="IPR050118">
    <property type="entry name" value="Pur/Pyrimidine_PRTase"/>
</dbReference>
<dbReference type="RefSeq" id="WP_380701563.1">
    <property type="nucleotide sequence ID" value="NZ_JBHSAP010000004.1"/>
</dbReference>
<comment type="similarity">
    <text evidence="5">Belongs to the purine/pyrimidine phosphoribosyltransferase family. PurR subfamily.</text>
</comment>
<protein>
    <submittedName>
        <fullName evidence="8">Pur operon repressor</fullName>
    </submittedName>
</protein>
<comment type="caution">
    <text evidence="8">The sequence shown here is derived from an EMBL/GenBank/DDBJ whole genome shotgun (WGS) entry which is preliminary data.</text>
</comment>
<dbReference type="CDD" id="cd06223">
    <property type="entry name" value="PRTases_typeI"/>
    <property type="match status" value="1"/>
</dbReference>
<evidence type="ECO:0000313" key="9">
    <source>
        <dbReference type="Proteomes" id="UP001595843"/>
    </source>
</evidence>
<dbReference type="EMBL" id="JBHSAP010000004">
    <property type="protein sequence ID" value="MFC4075547.1"/>
    <property type="molecule type" value="Genomic_DNA"/>
</dbReference>
<dbReference type="InterPro" id="IPR010078">
    <property type="entry name" value="PurR_Bsub"/>
</dbReference>
<dbReference type="PANTHER" id="PTHR43864">
    <property type="entry name" value="HYPOXANTHINE/GUANINE PHOSPHORIBOSYLTRANSFERASE"/>
    <property type="match status" value="1"/>
</dbReference>
<dbReference type="Pfam" id="PF00156">
    <property type="entry name" value="Pribosyltran"/>
    <property type="match status" value="1"/>
</dbReference>
<evidence type="ECO:0000256" key="2">
    <source>
        <dbReference type="ARBA" id="ARBA00023015"/>
    </source>
</evidence>
<keyword evidence="9" id="KW-1185">Reference proteome</keyword>
<evidence type="ECO:0000256" key="4">
    <source>
        <dbReference type="ARBA" id="ARBA00023163"/>
    </source>
</evidence>
<dbReference type="SUPFAM" id="SSF46785">
    <property type="entry name" value="Winged helix' DNA-binding domain"/>
    <property type="match status" value="1"/>
</dbReference>
<feature type="domain" description="Phosphoribosyltransferase" evidence="6">
    <location>
        <begin position="109"/>
        <end position="247"/>
    </location>
</feature>
<keyword evidence="3" id="KW-0238">DNA-binding</keyword>
<dbReference type="InterPro" id="IPR036388">
    <property type="entry name" value="WH-like_DNA-bd_sf"/>
</dbReference>
<dbReference type="InterPro" id="IPR029057">
    <property type="entry name" value="PRTase-like"/>
</dbReference>
<name>A0ABV8JCT4_9BACL</name>
<keyword evidence="2" id="KW-0805">Transcription regulation</keyword>
<evidence type="ECO:0000259" key="6">
    <source>
        <dbReference type="Pfam" id="PF00156"/>
    </source>
</evidence>
<sequence length="283" mass="30881">MQKWKRSARLVDMTQQLLGKPHQLIPLNAFAERYQAAKSSISEDLAIIHEVFREEGSGLLETVSGAAGGVRYIPMASREGAEELARDLCRELENPDRILPGGYLYLSDLLGNTRLVREIGRVWASVFHNRRPDAVVTVETKGIPLAYSTASFLGVPVAIIRQDSRITEGSVVTINTVSGSSKRLGSLSLSRRSLSEGSRVLVVDDFMKAGGTVQGIVELMREFHAEVIGVGIMAETQVNERLVEDYASLATLTDVDVKSRTIVVEPGSLFRQGGFLYGTDSDG</sequence>
<dbReference type="InterPro" id="IPR036390">
    <property type="entry name" value="WH_DNA-bd_sf"/>
</dbReference>
<reference evidence="9" key="1">
    <citation type="journal article" date="2019" name="Int. J. Syst. Evol. Microbiol.">
        <title>The Global Catalogue of Microorganisms (GCM) 10K type strain sequencing project: providing services to taxonomists for standard genome sequencing and annotation.</title>
        <authorList>
            <consortium name="The Broad Institute Genomics Platform"/>
            <consortium name="The Broad Institute Genome Sequencing Center for Infectious Disease"/>
            <person name="Wu L."/>
            <person name="Ma J."/>
        </authorList>
    </citation>
    <scope>NUCLEOTIDE SEQUENCE [LARGE SCALE GENOMIC DNA]</scope>
    <source>
        <strain evidence="9">IBRC-M 10813</strain>
    </source>
</reference>
<dbReference type="InterPro" id="IPR000836">
    <property type="entry name" value="PRTase_dom"/>
</dbReference>